<feature type="compositionally biased region" description="Low complexity" evidence="1">
    <location>
        <begin position="22"/>
        <end position="35"/>
    </location>
</feature>
<sequence length="75" mass="8025">MPGTCNTAPRAPSSPRIRQSERIVSSTRSRSSFASLRRRPGRLRWSGLGKSAESAGLENLFATTAARSSPMHGPA</sequence>
<gene>
    <name evidence="2" type="ORF">CHC_T00005725001</name>
</gene>
<organism evidence="2 3">
    <name type="scientific">Chondrus crispus</name>
    <name type="common">Carrageen Irish moss</name>
    <name type="synonym">Polymorpha crispa</name>
    <dbReference type="NCBI Taxonomy" id="2769"/>
    <lineage>
        <taxon>Eukaryota</taxon>
        <taxon>Rhodophyta</taxon>
        <taxon>Florideophyceae</taxon>
        <taxon>Rhodymeniophycidae</taxon>
        <taxon>Gigartinales</taxon>
        <taxon>Gigartinaceae</taxon>
        <taxon>Chondrus</taxon>
    </lineage>
</organism>
<dbReference type="Gramene" id="CDF37797">
    <property type="protein sequence ID" value="CDF37797"/>
    <property type="gene ID" value="CHC_T00005725001"/>
</dbReference>
<dbReference type="GeneID" id="17325385"/>
<dbReference type="KEGG" id="ccp:CHC_T00005725001"/>
<reference evidence="3" key="1">
    <citation type="journal article" date="2013" name="Proc. Natl. Acad. Sci. U.S.A.">
        <title>Genome structure and metabolic features in the red seaweed Chondrus crispus shed light on evolution of the Archaeplastida.</title>
        <authorList>
            <person name="Collen J."/>
            <person name="Porcel B."/>
            <person name="Carre W."/>
            <person name="Ball S.G."/>
            <person name="Chaparro C."/>
            <person name="Tonon T."/>
            <person name="Barbeyron T."/>
            <person name="Michel G."/>
            <person name="Noel B."/>
            <person name="Valentin K."/>
            <person name="Elias M."/>
            <person name="Artiguenave F."/>
            <person name="Arun A."/>
            <person name="Aury J.M."/>
            <person name="Barbosa-Neto J.F."/>
            <person name="Bothwell J.H."/>
            <person name="Bouget F.Y."/>
            <person name="Brillet L."/>
            <person name="Cabello-Hurtado F."/>
            <person name="Capella-Gutierrez S."/>
            <person name="Charrier B."/>
            <person name="Cladiere L."/>
            <person name="Cock J.M."/>
            <person name="Coelho S.M."/>
            <person name="Colleoni C."/>
            <person name="Czjzek M."/>
            <person name="Da Silva C."/>
            <person name="Delage L."/>
            <person name="Denoeud F."/>
            <person name="Deschamps P."/>
            <person name="Dittami S.M."/>
            <person name="Gabaldon T."/>
            <person name="Gachon C.M."/>
            <person name="Groisillier A."/>
            <person name="Herve C."/>
            <person name="Jabbari K."/>
            <person name="Katinka M."/>
            <person name="Kloareg B."/>
            <person name="Kowalczyk N."/>
            <person name="Labadie K."/>
            <person name="Leblanc C."/>
            <person name="Lopez P.J."/>
            <person name="McLachlan D.H."/>
            <person name="Meslet-Cladiere L."/>
            <person name="Moustafa A."/>
            <person name="Nehr Z."/>
            <person name="Nyvall Collen P."/>
            <person name="Panaud O."/>
            <person name="Partensky F."/>
            <person name="Poulain J."/>
            <person name="Rensing S.A."/>
            <person name="Rousvoal S."/>
            <person name="Samson G."/>
            <person name="Symeonidi A."/>
            <person name="Weissenbach J."/>
            <person name="Zambounis A."/>
            <person name="Wincker P."/>
            <person name="Boyen C."/>
        </authorList>
    </citation>
    <scope>NUCLEOTIDE SEQUENCE [LARGE SCALE GENOMIC DNA]</scope>
    <source>
        <strain evidence="3">cv. Stackhouse</strain>
    </source>
</reference>
<evidence type="ECO:0000313" key="3">
    <source>
        <dbReference type="Proteomes" id="UP000012073"/>
    </source>
</evidence>
<dbReference type="RefSeq" id="XP_005717668.1">
    <property type="nucleotide sequence ID" value="XM_005717611.1"/>
</dbReference>
<name>R7QGZ2_CHOCR</name>
<protein>
    <submittedName>
        <fullName evidence="2">Uncharacterized protein</fullName>
    </submittedName>
</protein>
<evidence type="ECO:0000313" key="2">
    <source>
        <dbReference type="EMBL" id="CDF37797.1"/>
    </source>
</evidence>
<dbReference type="Proteomes" id="UP000012073">
    <property type="component" value="Unassembled WGS sequence"/>
</dbReference>
<proteinExistence type="predicted"/>
<keyword evidence="3" id="KW-1185">Reference proteome</keyword>
<evidence type="ECO:0000256" key="1">
    <source>
        <dbReference type="SAM" id="MobiDB-lite"/>
    </source>
</evidence>
<feature type="region of interest" description="Disordered" evidence="1">
    <location>
        <begin position="1"/>
        <end position="35"/>
    </location>
</feature>
<accession>R7QGZ2</accession>
<dbReference type="EMBL" id="HG001871">
    <property type="protein sequence ID" value="CDF37797.1"/>
    <property type="molecule type" value="Genomic_DNA"/>
</dbReference>
<dbReference type="AlphaFoldDB" id="R7QGZ2"/>